<evidence type="ECO:0000259" key="2">
    <source>
        <dbReference type="PROSITE" id="PS50156"/>
    </source>
</evidence>
<dbReference type="InterPro" id="IPR001036">
    <property type="entry name" value="Acrflvin-R"/>
</dbReference>
<dbReference type="SUPFAM" id="SSF82693">
    <property type="entry name" value="Multidrug efflux transporter AcrB pore domain, PN1, PN2, PC1 and PC2 subdomains"/>
    <property type="match status" value="3"/>
</dbReference>
<feature type="transmembrane region" description="Helical" evidence="1">
    <location>
        <begin position="842"/>
        <end position="862"/>
    </location>
</feature>
<dbReference type="OrthoDB" id="9806532at2"/>
<dbReference type="PANTHER" id="PTHR32063">
    <property type="match status" value="1"/>
</dbReference>
<evidence type="ECO:0000313" key="3">
    <source>
        <dbReference type="EMBL" id="RDU70676.1"/>
    </source>
</evidence>
<dbReference type="PANTHER" id="PTHR32063:SF0">
    <property type="entry name" value="SWARMING MOTILITY PROTEIN SWRC"/>
    <property type="match status" value="1"/>
</dbReference>
<evidence type="ECO:0000256" key="1">
    <source>
        <dbReference type="SAM" id="Phobius"/>
    </source>
</evidence>
<feature type="transmembrane region" description="Helical" evidence="1">
    <location>
        <begin position="326"/>
        <end position="343"/>
    </location>
</feature>
<dbReference type="GO" id="GO:0005886">
    <property type="term" value="C:plasma membrane"/>
    <property type="evidence" value="ECO:0007669"/>
    <property type="project" value="TreeGrafter"/>
</dbReference>
<feature type="transmembrane region" description="Helical" evidence="1">
    <location>
        <begin position="376"/>
        <end position="397"/>
    </location>
</feature>
<dbReference type="Gene3D" id="1.20.1640.10">
    <property type="entry name" value="Multidrug efflux transporter AcrB transmembrane domain"/>
    <property type="match status" value="2"/>
</dbReference>
<feature type="transmembrane region" description="Helical" evidence="1">
    <location>
        <begin position="939"/>
        <end position="960"/>
    </location>
</feature>
<feature type="transmembrane region" description="Helical" evidence="1">
    <location>
        <begin position="972"/>
        <end position="998"/>
    </location>
</feature>
<dbReference type="SUPFAM" id="SSF82714">
    <property type="entry name" value="Multidrug efflux transporter AcrB TolC docking domain, DN and DC subdomains"/>
    <property type="match status" value="2"/>
</dbReference>
<organism evidence="3 4">
    <name type="scientific">Helicobacter brantae</name>
    <dbReference type="NCBI Taxonomy" id="375927"/>
    <lineage>
        <taxon>Bacteria</taxon>
        <taxon>Pseudomonadati</taxon>
        <taxon>Campylobacterota</taxon>
        <taxon>Epsilonproteobacteria</taxon>
        <taxon>Campylobacterales</taxon>
        <taxon>Helicobacteraceae</taxon>
        <taxon>Helicobacter</taxon>
    </lineage>
</organism>
<feature type="transmembrane region" description="Helical" evidence="1">
    <location>
        <begin position="457"/>
        <end position="480"/>
    </location>
</feature>
<dbReference type="AlphaFoldDB" id="A0A3D8J0D5"/>
<dbReference type="Pfam" id="PF00873">
    <property type="entry name" value="ACR_tran"/>
    <property type="match status" value="1"/>
</dbReference>
<dbReference type="SUPFAM" id="SSF82866">
    <property type="entry name" value="Multidrug efflux transporter AcrB transmembrane domain"/>
    <property type="match status" value="2"/>
</dbReference>
<sequence>MYKFAISRPITTLMFALALIFFGFLSLKKMPVSLFPDVDFPIVRISTTYVGASPETIETKVTDKIEEAVMGIDGVDQVTSTSVRNASVVVVKFKLEKPIDEAVNDVRDKVSSIQLDSGVESPVVEKADTSGSPIVTLFVSSDKVPETELMKYVNDRVKPVFQRVSGVGLVDLKGYREREIKVLPDPTLVNKYGLTYGTISNALKNGNVEVDGGKIVDKTNEWSIITDSNSQSVEDIGDIRVADGVKLKDIALIKDGLSEDTTFATFNKTQGVILDIQKIAGKNDIEIADGVKKLLPKIKEMDNRYEINIVNDSTEYIKDSIADVKFDLVLGAFLAVMIVFLFLRSATITLVSAISIPVSVLGTFALVHFAGFTLNMITLVAVTLAIGIIIDDAIVVIENIHKKLEHGMGKREAAYEGVSEIGFALVAISAMLLSVFIPVGSMSGVVGRFFKSFGITIALAIALSYIVVVTVIPMVSAIVVNPKHSKFYHITEPFFRKLDSFYLKILKFVLRFKYLLIVATFGIFVGSVFLLGKTGVEFMLKEDKSKFNVYMSVDPGISLEEMKIKTLALQEMVGQDPDVEFTTLEIGYSNGAVYKAKIYASLKPIKERNRGQFKIMNEVVERLKGSSYAKGMIISASEVSDFGGGDNSPYQVNVVGVEQDKVRESADKLMAFLARNPNVQGIHSSWTGDQPEYKIKVNRAYINKYGINAQDLGNAIASAFSGEIAVAYYKEGGKEYDITVRVPDNQRVSADDLKKIQIKNSNGDLMFLDGLVEVVETSSPSSISRMDRQKNITVYATPRPGSGLTLDVMMKATSEHSNEWMVEGTGFKSQGESERMQETAEAFGVAIMTAFVLIYLILAALYESLVQPIIIMITLPLSFAGAFIALFIAGQPLSMFSFMGLMLLMGLVGKNATLLIDVANEKREEGMAIEKALETAGELRLRPILMTTIAMVFGMIPLAIATGSGSAMKAPMGVSVIGGLLISMILSLLIVPAFYRILAPVDDWVRKFYKPKAGDIIHEHKEEKETLSF</sequence>
<dbReference type="EMBL" id="NXLV01000007">
    <property type="protein sequence ID" value="RDU70676.1"/>
    <property type="molecule type" value="Genomic_DNA"/>
</dbReference>
<dbReference type="Proteomes" id="UP000257045">
    <property type="component" value="Unassembled WGS sequence"/>
</dbReference>
<keyword evidence="1" id="KW-0472">Membrane</keyword>
<feature type="transmembrane region" description="Helical" evidence="1">
    <location>
        <begin position="418"/>
        <end position="437"/>
    </location>
</feature>
<protein>
    <submittedName>
        <fullName evidence="3">Acriflavin resistance protein</fullName>
    </submittedName>
</protein>
<feature type="transmembrane region" description="Helical" evidence="1">
    <location>
        <begin position="869"/>
        <end position="889"/>
    </location>
</feature>
<feature type="domain" description="SSD" evidence="2">
    <location>
        <begin position="348"/>
        <end position="478"/>
    </location>
</feature>
<dbReference type="RefSeq" id="WP_115569603.1">
    <property type="nucleotide sequence ID" value="NZ_NXLV01000007.1"/>
</dbReference>
<feature type="transmembrane region" description="Helical" evidence="1">
    <location>
        <begin position="350"/>
        <end position="370"/>
    </location>
</feature>
<name>A0A3D8J0D5_9HELI</name>
<accession>A0A3D8J0D5</accession>
<gene>
    <name evidence="3" type="ORF">CQA58_04875</name>
</gene>
<evidence type="ECO:0000313" key="4">
    <source>
        <dbReference type="Proteomes" id="UP000257045"/>
    </source>
</evidence>
<dbReference type="InterPro" id="IPR027463">
    <property type="entry name" value="AcrB_DN_DC_subdom"/>
</dbReference>
<dbReference type="Gene3D" id="3.30.70.1320">
    <property type="entry name" value="Multidrug efflux transporter AcrB pore domain like"/>
    <property type="match status" value="1"/>
</dbReference>
<dbReference type="PRINTS" id="PR00702">
    <property type="entry name" value="ACRIFLAVINRP"/>
</dbReference>
<keyword evidence="1" id="KW-1133">Transmembrane helix</keyword>
<dbReference type="InterPro" id="IPR000731">
    <property type="entry name" value="SSD"/>
</dbReference>
<reference evidence="3 4" key="1">
    <citation type="submission" date="2018-04" db="EMBL/GenBank/DDBJ databases">
        <title>Novel Campyloabacter and Helicobacter Species and Strains.</title>
        <authorList>
            <person name="Mannion A.J."/>
            <person name="Shen Z."/>
            <person name="Fox J.G."/>
        </authorList>
    </citation>
    <scope>NUCLEOTIDE SEQUENCE [LARGE SCALE GENOMIC DNA]</scope>
    <source>
        <strain evidence="3 4">MIT 04-9366</strain>
    </source>
</reference>
<dbReference type="Gene3D" id="3.30.70.1430">
    <property type="entry name" value="Multidrug efflux transporter AcrB pore domain"/>
    <property type="match status" value="2"/>
</dbReference>
<feature type="transmembrane region" description="Helical" evidence="1">
    <location>
        <begin position="514"/>
        <end position="532"/>
    </location>
</feature>
<dbReference type="Gene3D" id="3.30.2090.10">
    <property type="entry name" value="Multidrug efflux transporter AcrB TolC docking domain, DN and DC subdomains"/>
    <property type="match status" value="2"/>
</dbReference>
<keyword evidence="4" id="KW-1185">Reference proteome</keyword>
<proteinExistence type="predicted"/>
<dbReference type="GO" id="GO:0042910">
    <property type="term" value="F:xenobiotic transmembrane transporter activity"/>
    <property type="evidence" value="ECO:0007669"/>
    <property type="project" value="TreeGrafter"/>
</dbReference>
<dbReference type="Gene3D" id="3.30.70.1440">
    <property type="entry name" value="Multidrug efflux transporter AcrB pore domain"/>
    <property type="match status" value="1"/>
</dbReference>
<comment type="caution">
    <text evidence="3">The sequence shown here is derived from an EMBL/GenBank/DDBJ whole genome shotgun (WGS) entry which is preliminary data.</text>
</comment>
<dbReference type="PROSITE" id="PS50156">
    <property type="entry name" value="SSD"/>
    <property type="match status" value="1"/>
</dbReference>
<feature type="transmembrane region" description="Helical" evidence="1">
    <location>
        <begin position="895"/>
        <end position="918"/>
    </location>
</feature>
<keyword evidence="1" id="KW-0812">Transmembrane</keyword>